<dbReference type="EMBL" id="BK015134">
    <property type="protein sequence ID" value="DAD92393.1"/>
    <property type="molecule type" value="Genomic_DNA"/>
</dbReference>
<name>A0A8S5NCN2_9CAUD</name>
<sequence length="118" mass="13555">MAWLALDPEGQEIILETTEINDFPFRSDGYWRTEYLDDSKIELPKGSIKKLTGKEITNPNIIINLDTLEEMDMGDEKEPEEISLSYPGALIFDGVDNYCKEKGIYSKDYTVVKKEILQ</sequence>
<reference evidence="1" key="1">
    <citation type="journal article" date="2021" name="Proc. Natl. Acad. Sci. U.S.A.">
        <title>A Catalog of Tens of Thousands of Viruses from Human Metagenomes Reveals Hidden Associations with Chronic Diseases.</title>
        <authorList>
            <person name="Tisza M.J."/>
            <person name="Buck C.B."/>
        </authorList>
    </citation>
    <scope>NUCLEOTIDE SEQUENCE</scope>
    <source>
        <strain evidence="1">CtlwB1</strain>
    </source>
</reference>
<proteinExistence type="predicted"/>
<organism evidence="1">
    <name type="scientific">Siphoviridae sp. ctlwB1</name>
    <dbReference type="NCBI Taxonomy" id="2826449"/>
    <lineage>
        <taxon>Viruses</taxon>
        <taxon>Duplodnaviria</taxon>
        <taxon>Heunggongvirae</taxon>
        <taxon>Uroviricota</taxon>
        <taxon>Caudoviricetes</taxon>
    </lineage>
</organism>
<protein>
    <submittedName>
        <fullName evidence="1">Uncharacterized protein</fullName>
    </submittedName>
</protein>
<evidence type="ECO:0000313" key="1">
    <source>
        <dbReference type="EMBL" id="DAD92393.1"/>
    </source>
</evidence>
<accession>A0A8S5NCN2</accession>